<dbReference type="InterPro" id="IPR017468">
    <property type="entry name" value="Chain_len_reg_EpsF"/>
</dbReference>
<evidence type="ECO:0000256" key="7">
    <source>
        <dbReference type="SAM" id="Phobius"/>
    </source>
</evidence>
<dbReference type="OrthoDB" id="8559110at2"/>
<proteinExistence type="predicted"/>
<dbReference type="STRING" id="1035707.SAMN05216552_100716"/>
<dbReference type="Proteomes" id="UP000199391">
    <property type="component" value="Unassembled WGS sequence"/>
</dbReference>
<keyword evidence="5 7" id="KW-0472">Membrane</keyword>
<dbReference type="GO" id="GO:0005886">
    <property type="term" value="C:plasma membrane"/>
    <property type="evidence" value="ECO:0007669"/>
    <property type="project" value="UniProtKB-SubCell"/>
</dbReference>
<evidence type="ECO:0000259" key="8">
    <source>
        <dbReference type="Pfam" id="PF02706"/>
    </source>
</evidence>
<feature type="coiled-coil region" evidence="6">
    <location>
        <begin position="338"/>
        <end position="365"/>
    </location>
</feature>
<evidence type="ECO:0000256" key="2">
    <source>
        <dbReference type="ARBA" id="ARBA00022475"/>
    </source>
</evidence>
<evidence type="ECO:0000313" key="11">
    <source>
        <dbReference type="Proteomes" id="UP000199391"/>
    </source>
</evidence>
<gene>
    <name evidence="10" type="ORF">SAMN05216552_100716</name>
</gene>
<feature type="coiled-coil region" evidence="6">
    <location>
        <begin position="180"/>
        <end position="237"/>
    </location>
</feature>
<feature type="transmembrane region" description="Helical" evidence="7">
    <location>
        <begin position="397"/>
        <end position="419"/>
    </location>
</feature>
<dbReference type="PANTHER" id="PTHR32309">
    <property type="entry name" value="TYROSINE-PROTEIN KINASE"/>
    <property type="match status" value="1"/>
</dbReference>
<dbReference type="GO" id="GO:0004713">
    <property type="term" value="F:protein tyrosine kinase activity"/>
    <property type="evidence" value="ECO:0007669"/>
    <property type="project" value="TreeGrafter"/>
</dbReference>
<dbReference type="RefSeq" id="WP_093555261.1">
    <property type="nucleotide sequence ID" value="NZ_FPBO01000007.1"/>
</dbReference>
<feature type="domain" description="Tyrosine-protein kinase G-rich" evidence="9">
    <location>
        <begin position="347"/>
        <end position="418"/>
    </location>
</feature>
<evidence type="ECO:0000256" key="3">
    <source>
        <dbReference type="ARBA" id="ARBA00022692"/>
    </source>
</evidence>
<dbReference type="AlphaFoldDB" id="A0A1I7I111"/>
<evidence type="ECO:0000256" key="1">
    <source>
        <dbReference type="ARBA" id="ARBA00004651"/>
    </source>
</evidence>
<dbReference type="InterPro" id="IPR032807">
    <property type="entry name" value="GNVR"/>
</dbReference>
<feature type="domain" description="Polysaccharide chain length determinant N-terminal" evidence="8">
    <location>
        <begin position="4"/>
        <end position="89"/>
    </location>
</feature>
<dbReference type="InterPro" id="IPR003856">
    <property type="entry name" value="LPS_length_determ_N"/>
</dbReference>
<keyword evidence="3 7" id="KW-0812">Transmembrane</keyword>
<keyword evidence="6" id="KW-0175">Coiled coil</keyword>
<feature type="transmembrane region" description="Helical" evidence="7">
    <location>
        <begin position="15"/>
        <end position="35"/>
    </location>
</feature>
<protein>
    <submittedName>
        <fullName evidence="10">Chain length determinant protein EpsF</fullName>
    </submittedName>
</protein>
<evidence type="ECO:0000256" key="5">
    <source>
        <dbReference type="ARBA" id="ARBA00023136"/>
    </source>
</evidence>
<dbReference type="InterPro" id="IPR050445">
    <property type="entry name" value="Bact_polysacc_biosynth/exp"/>
</dbReference>
<keyword evidence="4 7" id="KW-1133">Transmembrane helix</keyword>
<dbReference type="Pfam" id="PF02706">
    <property type="entry name" value="Wzz"/>
    <property type="match status" value="1"/>
</dbReference>
<reference evidence="11" key="1">
    <citation type="submission" date="2016-10" db="EMBL/GenBank/DDBJ databases">
        <authorList>
            <person name="Varghese N."/>
            <person name="Submissions S."/>
        </authorList>
    </citation>
    <scope>NUCLEOTIDE SEQUENCE [LARGE SCALE GENOMIC DNA]</scope>
    <source>
        <strain evidence="11">CGMCC 1.11014</strain>
    </source>
</reference>
<evidence type="ECO:0000256" key="6">
    <source>
        <dbReference type="SAM" id="Coils"/>
    </source>
</evidence>
<name>A0A1I7I111_9BURK</name>
<dbReference type="Pfam" id="PF13807">
    <property type="entry name" value="GNVR"/>
    <property type="match status" value="1"/>
</dbReference>
<evidence type="ECO:0000256" key="4">
    <source>
        <dbReference type="ARBA" id="ARBA00022989"/>
    </source>
</evidence>
<accession>A0A1I7I111</accession>
<keyword evidence="11" id="KW-1185">Reference proteome</keyword>
<keyword evidence="2" id="KW-1003">Cell membrane</keyword>
<organism evidence="10 11">
    <name type="scientific">Pseudoduganella namucuonensis</name>
    <dbReference type="NCBI Taxonomy" id="1035707"/>
    <lineage>
        <taxon>Bacteria</taxon>
        <taxon>Pseudomonadati</taxon>
        <taxon>Pseudomonadota</taxon>
        <taxon>Betaproteobacteria</taxon>
        <taxon>Burkholderiales</taxon>
        <taxon>Oxalobacteraceae</taxon>
        <taxon>Telluria group</taxon>
        <taxon>Pseudoduganella</taxon>
    </lineage>
</organism>
<dbReference type="NCBIfam" id="TIGR03017">
    <property type="entry name" value="EpsF"/>
    <property type="match status" value="1"/>
</dbReference>
<evidence type="ECO:0000313" key="10">
    <source>
        <dbReference type="EMBL" id="SFU66649.1"/>
    </source>
</evidence>
<evidence type="ECO:0000259" key="9">
    <source>
        <dbReference type="Pfam" id="PF13807"/>
    </source>
</evidence>
<dbReference type="PANTHER" id="PTHR32309:SF13">
    <property type="entry name" value="FERRIC ENTEROBACTIN TRANSPORT PROTEIN FEPE"/>
    <property type="match status" value="1"/>
</dbReference>
<dbReference type="EMBL" id="FPBO01000007">
    <property type="protein sequence ID" value="SFU66649.1"/>
    <property type="molecule type" value="Genomic_DNA"/>
</dbReference>
<comment type="subcellular location">
    <subcellularLocation>
        <location evidence="1">Cell membrane</location>
        <topology evidence="1">Multi-pass membrane protein</topology>
    </subcellularLocation>
</comment>
<sequence length="467" mass="50815">MNFTQFLLILRARRAIILLTLAATVAVTVVVSLLLPKTYKATSSILLNYKGVDPVTGLAMPGQLMPGYVATQIDIITSKTVALHVVDQLKLAQNTDVIEQFRQDTGGKGTVRDWLADLLLKKLEAVPSRESSVVEISFKGAEPQFVAAIANAFADEYQKLTVQLKVDPMKKATTYFNEQSKQLRDTLEAAQSRLSKYQQDNGIVSLDNRLDVENNRLNELSAQLVVAQAQQMEANSRRSYASGKAGDSPDVAGNPLIQSMRASVSASESKLAEVGQRLGRNHPQYLAAKAEADQLRASLNAQIRSTASSVGNNAEILGQREAALRAALAEQKTRVLEVNRTRDELNVLQKDVESAQRAYDATAQRLSQTRIEGQSEQSDVAVLNPAVAPIEPAGPRVLLNTVLSLFLGGLLGMGFGLVAELLDRRVRSTGDLADLAGVPVLGNIAWYPPKPRSRLATLLMPRRLRLT</sequence>